<sequence length="81" mass="9402">MDYPFINDIVEQLLSNSFSVFCGAGATADSVSSKWQDLFSPLTIEFYEKKISDDIYLLSDLEKNYYNSNNFIEDIEIKLRK</sequence>
<reference evidence="1" key="2">
    <citation type="journal article" date="2021" name="PeerJ">
        <title>Extensive microbial diversity within the chicken gut microbiome revealed by metagenomics and culture.</title>
        <authorList>
            <person name="Gilroy R."/>
            <person name="Ravi A."/>
            <person name="Getino M."/>
            <person name="Pursley I."/>
            <person name="Horton D.L."/>
            <person name="Alikhan N.F."/>
            <person name="Baker D."/>
            <person name="Gharbi K."/>
            <person name="Hall N."/>
            <person name="Watson M."/>
            <person name="Adriaenssens E.M."/>
            <person name="Foster-Nyarko E."/>
            <person name="Jarju S."/>
            <person name="Secka A."/>
            <person name="Antonio M."/>
            <person name="Oren A."/>
            <person name="Chaudhuri R.R."/>
            <person name="La Ragione R."/>
            <person name="Hildebrand F."/>
            <person name="Pallen M.J."/>
        </authorList>
    </citation>
    <scope>NUCLEOTIDE SEQUENCE</scope>
    <source>
        <strain evidence="1">23406</strain>
    </source>
</reference>
<evidence type="ECO:0000313" key="2">
    <source>
        <dbReference type="Proteomes" id="UP000886891"/>
    </source>
</evidence>
<gene>
    <name evidence="1" type="ORF">IAB14_01180</name>
</gene>
<feature type="non-terminal residue" evidence="1">
    <location>
        <position position="81"/>
    </location>
</feature>
<proteinExistence type="predicted"/>
<accession>A0A9D1SWW7</accession>
<evidence type="ECO:0000313" key="1">
    <source>
        <dbReference type="EMBL" id="HIU99709.1"/>
    </source>
</evidence>
<dbReference type="Proteomes" id="UP000886891">
    <property type="component" value="Unassembled WGS sequence"/>
</dbReference>
<organism evidence="1 2">
    <name type="scientific">Candidatus Stercoripulliclostridium merdipullorum</name>
    <dbReference type="NCBI Taxonomy" id="2840952"/>
    <lineage>
        <taxon>Bacteria</taxon>
        <taxon>Bacillati</taxon>
        <taxon>Bacillota</taxon>
        <taxon>Clostridia</taxon>
        <taxon>Eubacteriales</taxon>
        <taxon>Candidatus Stercoripulliclostridium</taxon>
    </lineage>
</organism>
<protein>
    <submittedName>
        <fullName evidence="1">Uncharacterized protein</fullName>
    </submittedName>
</protein>
<dbReference type="AlphaFoldDB" id="A0A9D1SWW7"/>
<name>A0A9D1SWW7_9FIRM</name>
<dbReference type="EMBL" id="DVOH01000013">
    <property type="protein sequence ID" value="HIU99709.1"/>
    <property type="molecule type" value="Genomic_DNA"/>
</dbReference>
<reference evidence="1" key="1">
    <citation type="submission" date="2020-10" db="EMBL/GenBank/DDBJ databases">
        <authorList>
            <person name="Gilroy R."/>
        </authorList>
    </citation>
    <scope>NUCLEOTIDE SEQUENCE</scope>
    <source>
        <strain evidence="1">23406</strain>
    </source>
</reference>
<comment type="caution">
    <text evidence="1">The sequence shown here is derived from an EMBL/GenBank/DDBJ whole genome shotgun (WGS) entry which is preliminary data.</text>
</comment>